<keyword evidence="2" id="KW-0812">Transmembrane</keyword>
<dbReference type="Proteomes" id="UP000278746">
    <property type="component" value="Unassembled WGS sequence"/>
</dbReference>
<accession>A0A3M7TV95</accession>
<keyword evidence="2" id="KW-0472">Membrane</keyword>
<feature type="compositionally biased region" description="Polar residues" evidence="1">
    <location>
        <begin position="72"/>
        <end position="87"/>
    </location>
</feature>
<proteinExistence type="predicted"/>
<keyword evidence="4" id="KW-1185">Reference proteome</keyword>
<comment type="caution">
    <text evidence="3">The sequence shown here is derived from an EMBL/GenBank/DDBJ whole genome shotgun (WGS) entry which is preliminary data.</text>
</comment>
<gene>
    <name evidence="3" type="ORF">EBO34_06435</name>
</gene>
<evidence type="ECO:0000256" key="2">
    <source>
        <dbReference type="SAM" id="Phobius"/>
    </source>
</evidence>
<protein>
    <submittedName>
        <fullName evidence="3">Uncharacterized protein</fullName>
    </submittedName>
</protein>
<evidence type="ECO:0000313" key="4">
    <source>
        <dbReference type="Proteomes" id="UP000278746"/>
    </source>
</evidence>
<feature type="transmembrane region" description="Helical" evidence="2">
    <location>
        <begin position="7"/>
        <end position="25"/>
    </location>
</feature>
<name>A0A3M7TV95_9BACI</name>
<feature type="compositionally biased region" description="Basic and acidic residues" evidence="1">
    <location>
        <begin position="62"/>
        <end position="71"/>
    </location>
</feature>
<organism evidence="3 4">
    <name type="scientific">Alteribacter keqinensis</name>
    <dbReference type="NCBI Taxonomy" id="2483800"/>
    <lineage>
        <taxon>Bacteria</taxon>
        <taxon>Bacillati</taxon>
        <taxon>Bacillota</taxon>
        <taxon>Bacilli</taxon>
        <taxon>Bacillales</taxon>
        <taxon>Bacillaceae</taxon>
        <taxon>Alteribacter</taxon>
    </lineage>
</organism>
<dbReference type="RefSeq" id="WP_122897087.1">
    <property type="nucleotide sequence ID" value="NZ_RHIB01000001.1"/>
</dbReference>
<feature type="transmembrane region" description="Helical" evidence="2">
    <location>
        <begin position="37"/>
        <end position="58"/>
    </location>
</feature>
<feature type="region of interest" description="Disordered" evidence="1">
    <location>
        <begin position="62"/>
        <end position="87"/>
    </location>
</feature>
<keyword evidence="2" id="KW-1133">Transmembrane helix</keyword>
<dbReference type="AlphaFoldDB" id="A0A3M7TV95"/>
<reference evidence="3 4" key="1">
    <citation type="submission" date="2018-10" db="EMBL/GenBank/DDBJ databases">
        <title>Bacillus Keqinensis sp. nov., a moderately halophilic bacterium isolated from a saline-alkaline lake.</title>
        <authorList>
            <person name="Wang H."/>
        </authorList>
    </citation>
    <scope>NUCLEOTIDE SEQUENCE [LARGE SCALE GENOMIC DNA]</scope>
    <source>
        <strain evidence="3 4">KQ-3</strain>
    </source>
</reference>
<evidence type="ECO:0000313" key="3">
    <source>
        <dbReference type="EMBL" id="RNA69570.1"/>
    </source>
</evidence>
<dbReference type="EMBL" id="RHIB01000001">
    <property type="protein sequence ID" value="RNA69570.1"/>
    <property type="molecule type" value="Genomic_DNA"/>
</dbReference>
<evidence type="ECO:0000256" key="1">
    <source>
        <dbReference type="SAM" id="MobiDB-lite"/>
    </source>
</evidence>
<sequence length="87" mass="9319">MRVTSVVMITSILLSMIIVFVSSLMKNDWPVSLYRAVAGGVIGGAAGTLLILLFPMALKAEPEREESRETIQKSNDSEMSSGSGEAE</sequence>